<dbReference type="AlphaFoldDB" id="A0A8B6GTG2"/>
<dbReference type="OrthoDB" id="6196278at2759"/>
<feature type="non-terminal residue" evidence="1">
    <location>
        <position position="1"/>
    </location>
</feature>
<accession>A0A8B6GTG2</accession>
<dbReference type="Proteomes" id="UP000596742">
    <property type="component" value="Unassembled WGS sequence"/>
</dbReference>
<name>A0A8B6GTG2_MYTGA</name>
<protein>
    <recommendedName>
        <fullName evidence="3">C-type lectin domain-containing protein</fullName>
    </recommendedName>
</protein>
<proteinExistence type="predicted"/>
<sequence>AGLERWGLDYFESLDFCIHNNKLLPDSGYCQENGTQYGMITWTNVFREENEILKTKDLNEDPVRCFSGVLIVVNGQRILNVTDQMCSEYKNWFICKTNTTIPETETESLLLTIDTTKAD</sequence>
<gene>
    <name evidence="1" type="ORF">MGAL_10B081559</name>
</gene>
<dbReference type="EMBL" id="UYJE01008930">
    <property type="protein sequence ID" value="VDI68638.1"/>
    <property type="molecule type" value="Genomic_DNA"/>
</dbReference>
<organism evidence="1 2">
    <name type="scientific">Mytilus galloprovincialis</name>
    <name type="common">Mediterranean mussel</name>
    <dbReference type="NCBI Taxonomy" id="29158"/>
    <lineage>
        <taxon>Eukaryota</taxon>
        <taxon>Metazoa</taxon>
        <taxon>Spiralia</taxon>
        <taxon>Lophotrochozoa</taxon>
        <taxon>Mollusca</taxon>
        <taxon>Bivalvia</taxon>
        <taxon>Autobranchia</taxon>
        <taxon>Pteriomorphia</taxon>
        <taxon>Mytilida</taxon>
        <taxon>Mytiloidea</taxon>
        <taxon>Mytilidae</taxon>
        <taxon>Mytilinae</taxon>
        <taxon>Mytilus</taxon>
    </lineage>
</organism>
<evidence type="ECO:0000313" key="2">
    <source>
        <dbReference type="Proteomes" id="UP000596742"/>
    </source>
</evidence>
<evidence type="ECO:0000313" key="1">
    <source>
        <dbReference type="EMBL" id="VDI68638.1"/>
    </source>
</evidence>
<comment type="caution">
    <text evidence="1">The sequence shown here is derived from an EMBL/GenBank/DDBJ whole genome shotgun (WGS) entry which is preliminary data.</text>
</comment>
<evidence type="ECO:0008006" key="3">
    <source>
        <dbReference type="Google" id="ProtNLM"/>
    </source>
</evidence>
<keyword evidence="2" id="KW-1185">Reference proteome</keyword>
<reference evidence="1" key="1">
    <citation type="submission" date="2018-11" db="EMBL/GenBank/DDBJ databases">
        <authorList>
            <person name="Alioto T."/>
            <person name="Alioto T."/>
        </authorList>
    </citation>
    <scope>NUCLEOTIDE SEQUENCE</scope>
</reference>